<keyword evidence="5" id="KW-0687">Ribonucleoprotein</keyword>
<dbReference type="FunFam" id="4.10.910.10:FF:000001">
    <property type="entry name" value="30S ribosomal protein S13"/>
    <property type="match status" value="1"/>
</dbReference>
<organism evidence="7">
    <name type="scientific">hydrothermal vent metagenome</name>
    <dbReference type="NCBI Taxonomy" id="652676"/>
    <lineage>
        <taxon>unclassified sequences</taxon>
        <taxon>metagenomes</taxon>
        <taxon>ecological metagenomes</taxon>
    </lineage>
</organism>
<dbReference type="PROSITE" id="PS00646">
    <property type="entry name" value="RIBOSOMAL_S13_1"/>
    <property type="match status" value="1"/>
</dbReference>
<dbReference type="EMBL" id="UOFT01000003">
    <property type="protein sequence ID" value="VAW91061.1"/>
    <property type="molecule type" value="Genomic_DNA"/>
</dbReference>
<dbReference type="FunFam" id="1.10.8.50:FF:000001">
    <property type="entry name" value="30S ribosomal protein S13"/>
    <property type="match status" value="1"/>
</dbReference>
<dbReference type="GO" id="GO:0003735">
    <property type="term" value="F:structural constituent of ribosome"/>
    <property type="evidence" value="ECO:0007669"/>
    <property type="project" value="InterPro"/>
</dbReference>
<keyword evidence="3" id="KW-0694">RNA-binding</keyword>
<gene>
    <name evidence="7" type="ORF">MNBD_GAMMA23-2582</name>
</gene>
<keyword evidence="2" id="KW-0699">rRNA-binding</keyword>
<dbReference type="GO" id="GO:0019843">
    <property type="term" value="F:rRNA binding"/>
    <property type="evidence" value="ECO:0007669"/>
    <property type="project" value="UniProtKB-KW"/>
</dbReference>
<dbReference type="Pfam" id="PF00416">
    <property type="entry name" value="Ribosomal_S13"/>
    <property type="match status" value="1"/>
</dbReference>
<dbReference type="SUPFAM" id="SSF46946">
    <property type="entry name" value="S13-like H2TH domain"/>
    <property type="match status" value="1"/>
</dbReference>
<dbReference type="HAMAP" id="MF_01315">
    <property type="entry name" value="Ribosomal_uS13"/>
    <property type="match status" value="1"/>
</dbReference>
<dbReference type="GO" id="GO:0015935">
    <property type="term" value="C:small ribosomal subunit"/>
    <property type="evidence" value="ECO:0007669"/>
    <property type="project" value="TreeGrafter"/>
</dbReference>
<dbReference type="PROSITE" id="PS50159">
    <property type="entry name" value="RIBOSOMAL_S13_2"/>
    <property type="match status" value="1"/>
</dbReference>
<dbReference type="PANTHER" id="PTHR10871">
    <property type="entry name" value="30S RIBOSOMAL PROTEIN S13/40S RIBOSOMAL PROTEIN S18"/>
    <property type="match status" value="1"/>
</dbReference>
<dbReference type="PANTHER" id="PTHR10871:SF1">
    <property type="entry name" value="SMALL RIBOSOMAL SUBUNIT PROTEIN US13M"/>
    <property type="match status" value="1"/>
</dbReference>
<comment type="similarity">
    <text evidence="1">Belongs to the universal ribosomal protein uS13 family.</text>
</comment>
<name>A0A3B0ZHC8_9ZZZZ</name>
<keyword evidence="4 7" id="KW-0689">Ribosomal protein</keyword>
<dbReference type="Gene3D" id="4.10.910.10">
    <property type="entry name" value="30s ribosomal protein s13, domain 2"/>
    <property type="match status" value="1"/>
</dbReference>
<evidence type="ECO:0000256" key="6">
    <source>
        <dbReference type="SAM" id="MobiDB-lite"/>
    </source>
</evidence>
<evidence type="ECO:0000256" key="2">
    <source>
        <dbReference type="ARBA" id="ARBA00022730"/>
    </source>
</evidence>
<evidence type="ECO:0000256" key="5">
    <source>
        <dbReference type="ARBA" id="ARBA00023274"/>
    </source>
</evidence>
<sequence>MARIAGINVADHKHAVIALTAIYGVGRTRAQQICAAVGVEPSTKISAIDENVLEQIRGEVAKFTIEGDLRREVSMNIKRLMDLGTFRGIRHRRGLPLRGQRTKTNARTRKGPRKPIKR</sequence>
<feature type="region of interest" description="Disordered" evidence="6">
    <location>
        <begin position="91"/>
        <end position="118"/>
    </location>
</feature>
<dbReference type="InterPro" id="IPR010979">
    <property type="entry name" value="Ribosomal_uS13-like_H2TH"/>
</dbReference>
<dbReference type="InterPro" id="IPR018269">
    <property type="entry name" value="Ribosomal_uS13_CS"/>
</dbReference>
<reference evidence="7" key="1">
    <citation type="submission" date="2018-06" db="EMBL/GenBank/DDBJ databases">
        <authorList>
            <person name="Zhirakovskaya E."/>
        </authorList>
    </citation>
    <scope>NUCLEOTIDE SEQUENCE</scope>
</reference>
<dbReference type="Gene3D" id="1.10.8.50">
    <property type="match status" value="1"/>
</dbReference>
<dbReference type="AlphaFoldDB" id="A0A3B0ZHC8"/>
<dbReference type="PIRSF" id="PIRSF002134">
    <property type="entry name" value="Ribosomal_S13"/>
    <property type="match status" value="1"/>
</dbReference>
<dbReference type="GO" id="GO:0006412">
    <property type="term" value="P:translation"/>
    <property type="evidence" value="ECO:0007669"/>
    <property type="project" value="InterPro"/>
</dbReference>
<evidence type="ECO:0000256" key="4">
    <source>
        <dbReference type="ARBA" id="ARBA00022980"/>
    </source>
</evidence>
<accession>A0A3B0ZHC8</accession>
<dbReference type="InterPro" id="IPR019980">
    <property type="entry name" value="Ribosomal_uS13_bac-type"/>
</dbReference>
<evidence type="ECO:0000313" key="7">
    <source>
        <dbReference type="EMBL" id="VAW91061.1"/>
    </source>
</evidence>
<evidence type="ECO:0000256" key="1">
    <source>
        <dbReference type="ARBA" id="ARBA00008080"/>
    </source>
</evidence>
<dbReference type="InterPro" id="IPR027437">
    <property type="entry name" value="Rbsml_uS13_C"/>
</dbReference>
<dbReference type="InterPro" id="IPR001892">
    <property type="entry name" value="Ribosomal_uS13"/>
</dbReference>
<dbReference type="NCBIfam" id="TIGR03631">
    <property type="entry name" value="uS13_bact"/>
    <property type="match status" value="1"/>
</dbReference>
<dbReference type="GO" id="GO:0005829">
    <property type="term" value="C:cytosol"/>
    <property type="evidence" value="ECO:0007669"/>
    <property type="project" value="TreeGrafter"/>
</dbReference>
<protein>
    <submittedName>
        <fullName evidence="7">SSU ribosomal protein S13p (S18e)</fullName>
    </submittedName>
</protein>
<evidence type="ECO:0000256" key="3">
    <source>
        <dbReference type="ARBA" id="ARBA00022884"/>
    </source>
</evidence>
<proteinExistence type="inferred from homology"/>